<dbReference type="OrthoDB" id="3775810at2"/>
<dbReference type="EMBL" id="CP003630">
    <property type="protein sequence ID" value="AFZ21398.1"/>
    <property type="molecule type" value="Genomic_DNA"/>
</dbReference>
<name>K9WMH6_9CYAN</name>
<dbReference type="HOGENOM" id="CLU_096023_2_0_3"/>
<dbReference type="AlphaFoldDB" id="K9WMH6"/>
<dbReference type="KEGG" id="mic:Mic7113_5773"/>
<protein>
    <recommendedName>
        <fullName evidence="1">DUF4178 domain-containing protein</fullName>
    </recommendedName>
</protein>
<organism evidence="2 3">
    <name type="scientific">Allocoleopsis franciscana PCC 7113</name>
    <dbReference type="NCBI Taxonomy" id="1173027"/>
    <lineage>
        <taxon>Bacteria</taxon>
        <taxon>Bacillati</taxon>
        <taxon>Cyanobacteriota</taxon>
        <taxon>Cyanophyceae</taxon>
        <taxon>Coleofasciculales</taxon>
        <taxon>Coleofasciculaceae</taxon>
        <taxon>Allocoleopsis</taxon>
        <taxon>Allocoleopsis franciscana</taxon>
    </lineage>
</organism>
<gene>
    <name evidence="2" type="ORF">Mic7113_5773</name>
</gene>
<evidence type="ECO:0000259" key="1">
    <source>
        <dbReference type="Pfam" id="PF13785"/>
    </source>
</evidence>
<dbReference type="Proteomes" id="UP000010471">
    <property type="component" value="Chromosome"/>
</dbReference>
<dbReference type="InterPro" id="IPR025235">
    <property type="entry name" value="DUF4178"/>
</dbReference>
<evidence type="ECO:0000313" key="2">
    <source>
        <dbReference type="EMBL" id="AFZ21398.1"/>
    </source>
</evidence>
<evidence type="ECO:0000313" key="3">
    <source>
        <dbReference type="Proteomes" id="UP000010471"/>
    </source>
</evidence>
<dbReference type="STRING" id="1173027.Mic7113_5773"/>
<keyword evidence="3" id="KW-1185">Reference proteome</keyword>
<accession>K9WMH6</accession>
<dbReference type="RefSeq" id="WP_015185527.1">
    <property type="nucleotide sequence ID" value="NC_019738.1"/>
</dbReference>
<feature type="domain" description="DUF4178" evidence="1">
    <location>
        <begin position="48"/>
        <end position="180"/>
    </location>
</feature>
<sequence length="196" mass="22410">MLLVWIGIIAIVSAGIVLLVLQQRGVLPGTGGSRHLPPVERTVFTLEIGDIVQYMDTDWVVEGRLTYEDKDYTWFEYLLQDGERIRWLSVDEDDRVEVALLEPTTQLEVSQQPPKQITFAGETYRCVESGRATMTRIGTTLRRTGEHCRYFDYQGSNDQVLSIEDWNGEIEVTVGQRINPRMLMLLPGDGSRVYRN</sequence>
<dbReference type="Pfam" id="PF13785">
    <property type="entry name" value="DUF4178"/>
    <property type="match status" value="1"/>
</dbReference>
<dbReference type="eggNOG" id="ENOG502ZQSW">
    <property type="taxonomic scope" value="Bacteria"/>
</dbReference>
<reference evidence="2 3" key="1">
    <citation type="submission" date="2012-06" db="EMBL/GenBank/DDBJ databases">
        <title>Finished chromosome of genome of Microcoleus sp. PCC 7113.</title>
        <authorList>
            <consortium name="US DOE Joint Genome Institute"/>
            <person name="Gugger M."/>
            <person name="Coursin T."/>
            <person name="Rippka R."/>
            <person name="Tandeau De Marsac N."/>
            <person name="Huntemann M."/>
            <person name="Wei C.-L."/>
            <person name="Han J."/>
            <person name="Detter J.C."/>
            <person name="Han C."/>
            <person name="Tapia R."/>
            <person name="Chen A."/>
            <person name="Kyrpides N."/>
            <person name="Mavromatis K."/>
            <person name="Markowitz V."/>
            <person name="Szeto E."/>
            <person name="Ivanova N."/>
            <person name="Pagani I."/>
            <person name="Pati A."/>
            <person name="Goodwin L."/>
            <person name="Nordberg H.P."/>
            <person name="Cantor M.N."/>
            <person name="Hua S.X."/>
            <person name="Woyke T."/>
            <person name="Kerfeld C.A."/>
        </authorList>
    </citation>
    <scope>NUCLEOTIDE SEQUENCE [LARGE SCALE GENOMIC DNA]</scope>
    <source>
        <strain evidence="2 3">PCC 7113</strain>
    </source>
</reference>
<proteinExistence type="predicted"/>